<sequence>MLHSPPGRMAILRALKLGDMLCAVPALRAIRSAFPAAEVVLVGLPWASEFVARYPAYLDGFREFPGYPGLPEREPDLARLPGFLGEMRAERFDLAIQMHGSGRISNAVVAEFGARITAGFYEPGIMCPDPATFLPFPERGLELRRLLQLTAHLGIPPDGEALEFPLSEAERSGAAALAHSIGIGSRDFVCIHGGASVPERRWPVDRFAEVADAMAGRGLEVVLTGSGAEVGITGAIARAMRAPAIDLAGRTPLGTLAAILERARLLVCNDTGVSHLADALGLPSVVISTGDNPDRWAPADRIRHRVLCRNSGVPAAEVLREALDLLSEPRRPASSPGRPLASEVRDVGRYAGSLL</sequence>
<organism evidence="3 4">
    <name type="scientific">Aquisphaera giovannonii</name>
    <dbReference type="NCBI Taxonomy" id="406548"/>
    <lineage>
        <taxon>Bacteria</taxon>
        <taxon>Pseudomonadati</taxon>
        <taxon>Planctomycetota</taxon>
        <taxon>Planctomycetia</taxon>
        <taxon>Isosphaerales</taxon>
        <taxon>Isosphaeraceae</taxon>
        <taxon>Aquisphaera</taxon>
    </lineage>
</organism>
<dbReference type="Proteomes" id="UP000324233">
    <property type="component" value="Chromosome"/>
</dbReference>
<evidence type="ECO:0000256" key="1">
    <source>
        <dbReference type="ARBA" id="ARBA00022676"/>
    </source>
</evidence>
<dbReference type="KEGG" id="agv:OJF2_33130"/>
<dbReference type="InterPro" id="IPR051199">
    <property type="entry name" value="LPS_LOS_Heptosyltrfase"/>
</dbReference>
<dbReference type="Pfam" id="PF01075">
    <property type="entry name" value="Glyco_transf_9"/>
    <property type="match status" value="1"/>
</dbReference>
<evidence type="ECO:0000256" key="2">
    <source>
        <dbReference type="ARBA" id="ARBA00022679"/>
    </source>
</evidence>
<evidence type="ECO:0000313" key="4">
    <source>
        <dbReference type="Proteomes" id="UP000324233"/>
    </source>
</evidence>
<dbReference type="OrthoDB" id="9807356at2"/>
<dbReference type="InterPro" id="IPR002201">
    <property type="entry name" value="Glyco_trans_9"/>
</dbReference>
<dbReference type="EMBL" id="CP042997">
    <property type="protein sequence ID" value="QEH34771.1"/>
    <property type="molecule type" value="Genomic_DNA"/>
</dbReference>
<name>A0A5B9W3T3_9BACT</name>
<evidence type="ECO:0000313" key="3">
    <source>
        <dbReference type="EMBL" id="QEH34771.1"/>
    </source>
</evidence>
<proteinExistence type="predicted"/>
<reference evidence="3 4" key="1">
    <citation type="submission" date="2019-08" db="EMBL/GenBank/DDBJ databases">
        <title>Deep-cultivation of Planctomycetes and their phenomic and genomic characterization uncovers novel biology.</title>
        <authorList>
            <person name="Wiegand S."/>
            <person name="Jogler M."/>
            <person name="Boedeker C."/>
            <person name="Pinto D."/>
            <person name="Vollmers J."/>
            <person name="Rivas-Marin E."/>
            <person name="Kohn T."/>
            <person name="Peeters S.H."/>
            <person name="Heuer A."/>
            <person name="Rast P."/>
            <person name="Oberbeckmann S."/>
            <person name="Bunk B."/>
            <person name="Jeske O."/>
            <person name="Meyerdierks A."/>
            <person name="Storesund J.E."/>
            <person name="Kallscheuer N."/>
            <person name="Luecker S."/>
            <person name="Lage O.M."/>
            <person name="Pohl T."/>
            <person name="Merkel B.J."/>
            <person name="Hornburger P."/>
            <person name="Mueller R.-W."/>
            <person name="Bruemmer F."/>
            <person name="Labrenz M."/>
            <person name="Spormann A.M."/>
            <person name="Op den Camp H."/>
            <person name="Overmann J."/>
            <person name="Amann R."/>
            <person name="Jetten M.S.M."/>
            <person name="Mascher T."/>
            <person name="Medema M.H."/>
            <person name="Devos D.P."/>
            <person name="Kaster A.-K."/>
            <person name="Ovreas L."/>
            <person name="Rohde M."/>
            <person name="Galperin M.Y."/>
            <person name="Jogler C."/>
        </authorList>
    </citation>
    <scope>NUCLEOTIDE SEQUENCE [LARGE SCALE GENOMIC DNA]</scope>
    <source>
        <strain evidence="3 4">OJF2</strain>
    </source>
</reference>
<dbReference type="PANTHER" id="PTHR30160">
    <property type="entry name" value="TETRAACYLDISACCHARIDE 4'-KINASE-RELATED"/>
    <property type="match status" value="1"/>
</dbReference>
<dbReference type="AlphaFoldDB" id="A0A5B9W3T3"/>
<protein>
    <submittedName>
        <fullName evidence="3">Lipopolysaccharide core heptosyltransferase RfaQ</fullName>
        <ecNumber evidence="3">2.-.-.-</ecNumber>
    </submittedName>
</protein>
<keyword evidence="2 3" id="KW-0808">Transferase</keyword>
<dbReference type="RefSeq" id="WP_148594644.1">
    <property type="nucleotide sequence ID" value="NZ_CP042997.1"/>
</dbReference>
<accession>A0A5B9W3T3</accession>
<dbReference type="GO" id="GO:0008713">
    <property type="term" value="F:ADP-heptose-lipopolysaccharide heptosyltransferase activity"/>
    <property type="evidence" value="ECO:0007669"/>
    <property type="project" value="TreeGrafter"/>
</dbReference>
<dbReference type="PANTHER" id="PTHR30160:SF1">
    <property type="entry name" value="LIPOPOLYSACCHARIDE 1,2-N-ACETYLGLUCOSAMINETRANSFERASE-RELATED"/>
    <property type="match status" value="1"/>
</dbReference>
<dbReference type="SUPFAM" id="SSF53756">
    <property type="entry name" value="UDP-Glycosyltransferase/glycogen phosphorylase"/>
    <property type="match status" value="1"/>
</dbReference>
<dbReference type="EC" id="2.-.-.-" evidence="3"/>
<dbReference type="Gene3D" id="3.40.50.2000">
    <property type="entry name" value="Glycogen Phosphorylase B"/>
    <property type="match status" value="2"/>
</dbReference>
<dbReference type="GO" id="GO:0009244">
    <property type="term" value="P:lipopolysaccharide core region biosynthetic process"/>
    <property type="evidence" value="ECO:0007669"/>
    <property type="project" value="TreeGrafter"/>
</dbReference>
<dbReference type="CDD" id="cd03789">
    <property type="entry name" value="GT9_LPS_heptosyltransferase"/>
    <property type="match status" value="1"/>
</dbReference>
<keyword evidence="4" id="KW-1185">Reference proteome</keyword>
<keyword evidence="1" id="KW-0328">Glycosyltransferase</keyword>
<gene>
    <name evidence="3" type="primary">rfaQ_1</name>
    <name evidence="3" type="ORF">OJF2_33130</name>
</gene>
<dbReference type="GO" id="GO:0005829">
    <property type="term" value="C:cytosol"/>
    <property type="evidence" value="ECO:0007669"/>
    <property type="project" value="TreeGrafter"/>
</dbReference>